<keyword evidence="3" id="KW-1185">Reference proteome</keyword>
<gene>
    <name evidence="2" type="ORF">AB8998_31180</name>
</gene>
<feature type="region of interest" description="Disordered" evidence="1">
    <location>
        <begin position="105"/>
        <end position="145"/>
    </location>
</feature>
<dbReference type="Pfam" id="PF10824">
    <property type="entry name" value="T7SS_ESX_EspC"/>
    <property type="match status" value="1"/>
</dbReference>
<comment type="caution">
    <text evidence="2">The sequence shown here is derived from an EMBL/GenBank/DDBJ whole genome shotgun (WGS) entry which is preliminary data.</text>
</comment>
<dbReference type="Proteomes" id="UP001564760">
    <property type="component" value="Unassembled WGS sequence"/>
</dbReference>
<sequence>MADLNVRPDDLLKVADQYGDLAQRCAVISPRAVEEVTRILETHGPMGYPVAVGIAAGLGSREAQVAAKAADFAEYSTRFTEHAATYTSQDQAFAGQIQEVDFTEDRTPGGIKQGPSSGSSDAPWKPGMPRRMPFNAGPGGLGPPPAPDDPYIQVGPRSGIFVPENELPGVKVLAPGELGPAMTGDGGTYIELIRGSGVWAPKNDFPHATFLSPGALGPAMYREWLPGIWLPYDEVR</sequence>
<dbReference type="RefSeq" id="WP_369742137.1">
    <property type="nucleotide sequence ID" value="NZ_JBGEDP010000003.1"/>
</dbReference>
<evidence type="ECO:0000313" key="2">
    <source>
        <dbReference type="EMBL" id="MEY8019113.1"/>
    </source>
</evidence>
<proteinExistence type="predicted"/>
<name>A0ABV4CAA7_9MYCO</name>
<organism evidence="2 3">
    <name type="scientific">Mycobacterium servetii</name>
    <dbReference type="NCBI Taxonomy" id="3237418"/>
    <lineage>
        <taxon>Bacteria</taxon>
        <taxon>Bacillati</taxon>
        <taxon>Actinomycetota</taxon>
        <taxon>Actinomycetes</taxon>
        <taxon>Mycobacteriales</taxon>
        <taxon>Mycobacteriaceae</taxon>
        <taxon>Mycobacterium</taxon>
    </lineage>
</organism>
<accession>A0ABV4CAA7</accession>
<reference evidence="2 3" key="1">
    <citation type="submission" date="2024-08" db="EMBL/GenBank/DDBJ databases">
        <title>Mycobacterium servetensis sp. nov., a novel rapid-growing mycobacterial species recovered from a human patient in Zaragoza, Spain.</title>
        <authorList>
            <person name="Tristancho-Baro A.I."/>
            <person name="Buenestado-Serrano S."/>
            <person name="Garcia De Viedma D."/>
            <person name="Milagro-Beamonte A."/>
            <person name="Burillo N."/>
            <person name="Sanz S."/>
            <person name="Lopez-Calleja A.I."/>
            <person name="Penas-Utrilla D."/>
            <person name="Guardingo M."/>
            <person name="Garcia M.J."/>
            <person name="Vinuelas-Bayon J."/>
        </authorList>
    </citation>
    <scope>NUCLEOTIDE SEQUENCE [LARGE SCALE GENOMIC DNA]</scope>
    <source>
        <strain evidence="3">HUMS_12744610</strain>
    </source>
</reference>
<evidence type="ECO:0000256" key="1">
    <source>
        <dbReference type="SAM" id="MobiDB-lite"/>
    </source>
</evidence>
<protein>
    <submittedName>
        <fullName evidence="2">Type VII secretion target</fullName>
    </submittedName>
</protein>
<dbReference type="EMBL" id="JBGEDP010000003">
    <property type="protein sequence ID" value="MEY8019113.1"/>
    <property type="molecule type" value="Genomic_DNA"/>
</dbReference>
<evidence type="ECO:0000313" key="3">
    <source>
        <dbReference type="Proteomes" id="UP001564760"/>
    </source>
</evidence>
<dbReference type="InterPro" id="IPR022536">
    <property type="entry name" value="EspC"/>
</dbReference>